<dbReference type="GO" id="GO:0043024">
    <property type="term" value="F:ribosomal small subunit binding"/>
    <property type="evidence" value="ECO:0000318"/>
    <property type="project" value="GO_Central"/>
</dbReference>
<feature type="domain" description="CCHC-type" evidence="6">
    <location>
        <begin position="616"/>
        <end position="631"/>
    </location>
</feature>
<reference evidence="8" key="1">
    <citation type="journal article" date="2016" name="Nature">
        <title>The genome of the seagrass Zostera marina reveals angiosperm adaptation to the sea.</title>
        <authorList>
            <person name="Olsen J.L."/>
            <person name="Rouze P."/>
            <person name="Verhelst B."/>
            <person name="Lin Y.-C."/>
            <person name="Bayer T."/>
            <person name="Collen J."/>
            <person name="Dattolo E."/>
            <person name="De Paoli E."/>
            <person name="Dittami S."/>
            <person name="Maumus F."/>
            <person name="Michel G."/>
            <person name="Kersting A."/>
            <person name="Lauritano C."/>
            <person name="Lohaus R."/>
            <person name="Toepel M."/>
            <person name="Tonon T."/>
            <person name="Vanneste K."/>
            <person name="Amirebrahimi M."/>
            <person name="Brakel J."/>
            <person name="Bostroem C."/>
            <person name="Chovatia M."/>
            <person name="Grimwood J."/>
            <person name="Jenkins J.W."/>
            <person name="Jueterbock A."/>
            <person name="Mraz A."/>
            <person name="Stam W.T."/>
            <person name="Tice H."/>
            <person name="Bornberg-Bauer E."/>
            <person name="Green P.J."/>
            <person name="Pearson G.A."/>
            <person name="Procaccini G."/>
            <person name="Duarte C.M."/>
            <person name="Schmutz J."/>
            <person name="Reusch T.B.H."/>
            <person name="Van de Peer Y."/>
        </authorList>
    </citation>
    <scope>NUCLEOTIDE SEQUENCE [LARGE SCALE GENOMIC DNA]</scope>
    <source>
        <strain evidence="8">cv. Finnish</strain>
    </source>
</reference>
<dbReference type="GO" id="GO:0097010">
    <property type="term" value="P:eukaryotic translation initiation factor 4F complex assembly"/>
    <property type="evidence" value="ECO:0000318"/>
    <property type="project" value="GO_Central"/>
</dbReference>
<dbReference type="InterPro" id="IPR036875">
    <property type="entry name" value="Znf_CCHC_sf"/>
</dbReference>
<name>A0A0K9PNN6_ZOSMR</name>
<dbReference type="SMART" id="SM00360">
    <property type="entry name" value="RRM"/>
    <property type="match status" value="2"/>
</dbReference>
<dbReference type="PANTHER" id="PTHR23236:SF24">
    <property type="entry name" value="PHRAGMOPLASTIN INTERACTING PROTEIN 1"/>
    <property type="match status" value="1"/>
</dbReference>
<feature type="region of interest" description="Disordered" evidence="4">
    <location>
        <begin position="630"/>
        <end position="654"/>
    </location>
</feature>
<evidence type="ECO:0000259" key="5">
    <source>
        <dbReference type="PROSITE" id="PS50102"/>
    </source>
</evidence>
<feature type="region of interest" description="Disordered" evidence="4">
    <location>
        <begin position="372"/>
        <end position="396"/>
    </location>
</feature>
<feature type="compositionally biased region" description="Basic residues" evidence="4">
    <location>
        <begin position="114"/>
        <end position="125"/>
    </location>
</feature>
<comment type="caution">
    <text evidence="7">The sequence shown here is derived from an EMBL/GenBank/DDBJ whole genome shotgun (WGS) entry which is preliminary data.</text>
</comment>
<keyword evidence="1 3" id="KW-0694">RNA-binding</keyword>
<dbReference type="OMA" id="SNAYEDN"/>
<feature type="domain" description="CCHC-type" evidence="6">
    <location>
        <begin position="405"/>
        <end position="420"/>
    </location>
</feature>
<dbReference type="Gene3D" id="4.10.60.10">
    <property type="entry name" value="Zinc finger, CCHC-type"/>
    <property type="match status" value="5"/>
</dbReference>
<keyword evidence="8" id="KW-1185">Reference proteome</keyword>
<dbReference type="STRING" id="29655.A0A0K9PNN6"/>
<feature type="domain" description="CCHC-type" evidence="6">
    <location>
        <begin position="684"/>
        <end position="697"/>
    </location>
</feature>
<feature type="region of interest" description="Disordered" evidence="4">
    <location>
        <begin position="24"/>
        <end position="125"/>
    </location>
</feature>
<dbReference type="InterPro" id="IPR000504">
    <property type="entry name" value="RRM_dom"/>
</dbReference>
<dbReference type="GO" id="GO:0001731">
    <property type="term" value="P:formation of translation preinitiation complex"/>
    <property type="evidence" value="ECO:0000318"/>
    <property type="project" value="GO_Central"/>
</dbReference>
<evidence type="ECO:0000256" key="2">
    <source>
        <dbReference type="PROSITE-ProRule" id="PRU00047"/>
    </source>
</evidence>
<dbReference type="Gene3D" id="3.30.70.330">
    <property type="match status" value="2"/>
</dbReference>
<dbReference type="OrthoDB" id="439808at2759"/>
<feature type="domain" description="RRM" evidence="5">
    <location>
        <begin position="268"/>
        <end position="344"/>
    </location>
</feature>
<feature type="domain" description="CCHC-type" evidence="6">
    <location>
        <begin position="472"/>
        <end position="487"/>
    </location>
</feature>
<evidence type="ECO:0000313" key="7">
    <source>
        <dbReference type="EMBL" id="KMZ69842.1"/>
    </source>
</evidence>
<feature type="domain" description="RRM" evidence="5">
    <location>
        <begin position="169"/>
        <end position="246"/>
    </location>
</feature>
<dbReference type="AlphaFoldDB" id="A0A0K9PNN6"/>
<evidence type="ECO:0000256" key="3">
    <source>
        <dbReference type="PROSITE-ProRule" id="PRU00176"/>
    </source>
</evidence>
<dbReference type="Pfam" id="PF00098">
    <property type="entry name" value="zf-CCHC"/>
    <property type="match status" value="6"/>
</dbReference>
<keyword evidence="2" id="KW-0863">Zinc-finger</keyword>
<feature type="domain" description="CCHC-type" evidence="6">
    <location>
        <begin position="544"/>
        <end position="559"/>
    </location>
</feature>
<dbReference type="SMART" id="SM00343">
    <property type="entry name" value="ZnF_C2HC"/>
    <property type="match status" value="6"/>
</dbReference>
<gene>
    <name evidence="7" type="ORF">ZOSMA_205G00180</name>
</gene>
<dbReference type="CDD" id="cd12271">
    <property type="entry name" value="RRM1_PHIP1"/>
    <property type="match status" value="1"/>
</dbReference>
<feature type="compositionally biased region" description="Polar residues" evidence="4">
    <location>
        <begin position="380"/>
        <end position="390"/>
    </location>
</feature>
<dbReference type="GO" id="GO:0008270">
    <property type="term" value="F:zinc ion binding"/>
    <property type="evidence" value="ECO:0007669"/>
    <property type="project" value="UniProtKB-KW"/>
</dbReference>
<dbReference type="GO" id="GO:0034057">
    <property type="term" value="F:RNA strand-exchange activity"/>
    <property type="evidence" value="ECO:0000318"/>
    <property type="project" value="GO_Central"/>
</dbReference>
<evidence type="ECO:0000256" key="1">
    <source>
        <dbReference type="ARBA" id="ARBA00022884"/>
    </source>
</evidence>
<dbReference type="InterPro" id="IPR012677">
    <property type="entry name" value="Nucleotide-bd_a/b_plait_sf"/>
</dbReference>
<feature type="domain" description="CCHC-type" evidence="6">
    <location>
        <begin position="748"/>
        <end position="763"/>
    </location>
</feature>
<dbReference type="InterPro" id="IPR001878">
    <property type="entry name" value="Znf_CCHC"/>
</dbReference>
<dbReference type="PROSITE" id="PS50158">
    <property type="entry name" value="ZF_CCHC"/>
    <property type="match status" value="6"/>
</dbReference>
<evidence type="ECO:0000259" key="6">
    <source>
        <dbReference type="PROSITE" id="PS50158"/>
    </source>
</evidence>
<dbReference type="SUPFAM" id="SSF57756">
    <property type="entry name" value="Retrovirus zinc finger-like domains"/>
    <property type="match status" value="5"/>
</dbReference>
<evidence type="ECO:0000313" key="8">
    <source>
        <dbReference type="Proteomes" id="UP000036987"/>
    </source>
</evidence>
<proteinExistence type="predicted"/>
<dbReference type="Proteomes" id="UP000036987">
    <property type="component" value="Unassembled WGS sequence"/>
</dbReference>
<feature type="compositionally biased region" description="Basic and acidic residues" evidence="4">
    <location>
        <begin position="73"/>
        <end position="113"/>
    </location>
</feature>
<accession>A0A0K9PNN6</accession>
<protein>
    <submittedName>
        <fullName evidence="7">Uncharacterized protein</fullName>
    </submittedName>
</protein>
<dbReference type="GO" id="GO:0033592">
    <property type="term" value="F:RNA strand annealing activity"/>
    <property type="evidence" value="ECO:0000318"/>
    <property type="project" value="GO_Central"/>
</dbReference>
<dbReference type="Pfam" id="PF00076">
    <property type="entry name" value="RRM_1"/>
    <property type="match status" value="2"/>
</dbReference>
<keyword evidence="2" id="KW-0862">Zinc</keyword>
<feature type="compositionally biased region" description="Basic and acidic residues" evidence="4">
    <location>
        <begin position="24"/>
        <end position="48"/>
    </location>
</feature>
<sequence length="779" mass="85696">MVVSNKKMKEKVRSLFVEYLAAKETSKDGCSKMRKMSEQLDSLKEIIRSNRKRRPRPPRTRVPKSTENNLSLKSEEGNKVAEDDKKRKRGSDVGDRDGNSDGDEEKKGKNRWDNKKRKKKLKVRKRMEKMNQMENGGLENGKDVVSGGVKNSLQLLTVEKREETVDFAKKIYVGGIPYYSSEEDIRSFFDSCGTLTELDCMTFPETGKFRGIAFLTFKTEAAAKRALALDGADMGGFYLKVQPYNKSSRSATKSENADFAPDIVEGYNRIYAGNLSWDVTENDLKELLSDCKVASIRFGVDKETDEFKGYAHIDFKDNVSLAMALKLDQKVVSGRPVRIRCAVPLAKKGQSNDDNGNGFGSKLVEQASAFKDNRNDDISKPQNNDVSGDTTVEGASKGKNKRRTCYECGVPGHLSSACPQKKTPGVGESGADLISNEGEKSNAYEDNDGATDLMSVAVSNASNAKKNKRRTCYECGIPGHLLSECPKKKTTGISENGADMNSNEVYKHENSNAYEDNGNNRAIDFKSEAIPNASKAKKNKRRTCYECGVPGHLSSECPKKKTSGISENGADMISNEVYMHGKSCVYEDNENSGATDLMSEGVPNASKVKKNKRRTCYECGILGHLSSECPQKKGLSSKSEKEQGNAIEGDENRINSISEQAKISTAEPPTLNASKVKKDKRRTCYQCGIPGHLSSECLQKKTINPEPDEEQGNDAKKGHENKEVDLNISEQTAAIPSVGKGKKKRRTCYACGIPGHLSAECPQKNTTTFATMGGVTITQ</sequence>
<dbReference type="EMBL" id="LFYR01000744">
    <property type="protein sequence ID" value="KMZ69842.1"/>
    <property type="molecule type" value="Genomic_DNA"/>
</dbReference>
<feature type="compositionally biased region" description="Basic residues" evidence="4">
    <location>
        <begin position="49"/>
        <end position="62"/>
    </location>
</feature>
<dbReference type="InterPro" id="IPR035979">
    <property type="entry name" value="RBD_domain_sf"/>
</dbReference>
<keyword evidence="2" id="KW-0479">Metal-binding</keyword>
<organism evidence="7 8">
    <name type="scientific">Zostera marina</name>
    <name type="common">Eelgrass</name>
    <dbReference type="NCBI Taxonomy" id="29655"/>
    <lineage>
        <taxon>Eukaryota</taxon>
        <taxon>Viridiplantae</taxon>
        <taxon>Streptophyta</taxon>
        <taxon>Embryophyta</taxon>
        <taxon>Tracheophyta</taxon>
        <taxon>Spermatophyta</taxon>
        <taxon>Magnoliopsida</taxon>
        <taxon>Liliopsida</taxon>
        <taxon>Zosteraceae</taxon>
        <taxon>Zostera</taxon>
    </lineage>
</organism>
<dbReference type="PANTHER" id="PTHR23236">
    <property type="entry name" value="EUKARYOTIC TRANSLATION INITIATION FACTOR 4B/4H"/>
    <property type="match status" value="1"/>
</dbReference>
<dbReference type="InterPro" id="IPR034361">
    <property type="entry name" value="PHIP1_RRM1"/>
</dbReference>
<dbReference type="PROSITE" id="PS50102">
    <property type="entry name" value="RRM"/>
    <property type="match status" value="2"/>
</dbReference>
<evidence type="ECO:0000256" key="4">
    <source>
        <dbReference type="SAM" id="MobiDB-lite"/>
    </source>
</evidence>
<dbReference type="SUPFAM" id="SSF54928">
    <property type="entry name" value="RNA-binding domain, RBD"/>
    <property type="match status" value="2"/>
</dbReference>